<dbReference type="GO" id="GO:0005874">
    <property type="term" value="C:microtubule"/>
    <property type="evidence" value="ECO:0007669"/>
    <property type="project" value="TreeGrafter"/>
</dbReference>
<keyword evidence="1" id="KW-0067">ATP-binding</keyword>
<dbReference type="SMART" id="SM00129">
    <property type="entry name" value="KISc"/>
    <property type="match status" value="1"/>
</dbReference>
<dbReference type="PRINTS" id="PR00380">
    <property type="entry name" value="KINESINHEAVY"/>
</dbReference>
<dbReference type="GO" id="GO:0016887">
    <property type="term" value="F:ATP hydrolysis activity"/>
    <property type="evidence" value="ECO:0007669"/>
    <property type="project" value="TreeGrafter"/>
</dbReference>
<dbReference type="GO" id="GO:0005524">
    <property type="term" value="F:ATP binding"/>
    <property type="evidence" value="ECO:0007669"/>
    <property type="project" value="UniProtKB-UniRule"/>
</dbReference>
<sequence>MNGLVTGTKIGRDQTVAALETSRGAIDGFRGVFGTTATNEEVFSVAVEEKLGAALAGGAISVFCYGHTGTGKTHTTLGYGDEPGLYSLITRSLLRRLDPGLSLHVRFVELHNRKVYDLLHDRRECHLRENSEGDLCVRGGVEVMEDGRVYAMNQRSVVVATEADVDEVLAKGLAHRATGSSSMHDRSSRSHGVLELEIVSQELISAREAVAEAEAREVPVGKEAIDLSIRFWTKGLFKFEQNHHVVVPSCDGDDSITTEEWMDRVRAEAKAVEEVKQRAHEAKLKHEEVRAYEKRVLASAARSVGGKVTLADLAGADKDERDISSTTNKEEKAESMFINKSLMALGQCIAALATGKGKPPFRDSTLTRVLAPVLSPREGKVNKAVMIVNVSPSKEMAKWTTNSLQYGRMAAGGKDRKGGMTGGGPVERKQKNVGAAVLGGLKDGAFPGPSDGLEITIA</sequence>
<dbReference type="OrthoDB" id="3176171at2759"/>
<dbReference type="InterPro" id="IPR027417">
    <property type="entry name" value="P-loop_NTPase"/>
</dbReference>
<dbReference type="STRING" id="1344416.A0A139AFC6"/>
<keyword evidence="5" id="KW-1185">Reference proteome</keyword>
<accession>A0A139AFC6</accession>
<reference evidence="4 5" key="1">
    <citation type="journal article" date="2015" name="Genome Biol. Evol.">
        <title>Phylogenomic analyses indicate that early fungi evolved digesting cell walls of algal ancestors of land plants.</title>
        <authorList>
            <person name="Chang Y."/>
            <person name="Wang S."/>
            <person name="Sekimoto S."/>
            <person name="Aerts A.L."/>
            <person name="Choi C."/>
            <person name="Clum A."/>
            <person name="LaButti K.M."/>
            <person name="Lindquist E.A."/>
            <person name="Yee Ngan C."/>
            <person name="Ohm R.A."/>
            <person name="Salamov A.A."/>
            <person name="Grigoriev I.V."/>
            <person name="Spatafora J.W."/>
            <person name="Berbee M.L."/>
        </authorList>
    </citation>
    <scope>NUCLEOTIDE SEQUENCE [LARGE SCALE GENOMIC DNA]</scope>
    <source>
        <strain evidence="4 5">JEL478</strain>
    </source>
</reference>
<protein>
    <submittedName>
        <fullName evidence="4">p-loop containing nucleoside triphosphate hydrolase protein</fullName>
    </submittedName>
</protein>
<feature type="region of interest" description="Disordered" evidence="2">
    <location>
        <begin position="409"/>
        <end position="428"/>
    </location>
</feature>
<dbReference type="GO" id="GO:0005871">
    <property type="term" value="C:kinesin complex"/>
    <property type="evidence" value="ECO:0007669"/>
    <property type="project" value="TreeGrafter"/>
</dbReference>
<dbReference type="GO" id="GO:0003777">
    <property type="term" value="F:microtubule motor activity"/>
    <property type="evidence" value="ECO:0007669"/>
    <property type="project" value="InterPro"/>
</dbReference>
<evidence type="ECO:0000256" key="1">
    <source>
        <dbReference type="PROSITE-ProRule" id="PRU00283"/>
    </source>
</evidence>
<name>A0A139AFC6_GONPJ</name>
<keyword evidence="4" id="KW-0378">Hydrolase</keyword>
<dbReference type="GO" id="GO:0008017">
    <property type="term" value="F:microtubule binding"/>
    <property type="evidence" value="ECO:0007669"/>
    <property type="project" value="InterPro"/>
</dbReference>
<evidence type="ECO:0000256" key="2">
    <source>
        <dbReference type="SAM" id="MobiDB-lite"/>
    </source>
</evidence>
<keyword evidence="1" id="KW-0547">Nucleotide-binding</keyword>
<dbReference type="GO" id="GO:0007018">
    <property type="term" value="P:microtubule-based movement"/>
    <property type="evidence" value="ECO:0007669"/>
    <property type="project" value="InterPro"/>
</dbReference>
<keyword evidence="1" id="KW-0505">Motor protein</keyword>
<evidence type="ECO:0000313" key="4">
    <source>
        <dbReference type="EMBL" id="KXS15532.1"/>
    </source>
</evidence>
<feature type="domain" description="Kinesin motor" evidence="3">
    <location>
        <begin position="1"/>
        <end position="413"/>
    </location>
</feature>
<dbReference type="InterPro" id="IPR001752">
    <property type="entry name" value="Kinesin_motor_dom"/>
</dbReference>
<dbReference type="Gene3D" id="3.40.850.10">
    <property type="entry name" value="Kinesin motor domain"/>
    <property type="match status" value="1"/>
</dbReference>
<dbReference type="Pfam" id="PF00225">
    <property type="entry name" value="Kinesin"/>
    <property type="match status" value="2"/>
</dbReference>
<evidence type="ECO:0000313" key="5">
    <source>
        <dbReference type="Proteomes" id="UP000070544"/>
    </source>
</evidence>
<dbReference type="OMA" id="EMRIRGH"/>
<evidence type="ECO:0000259" key="3">
    <source>
        <dbReference type="PROSITE" id="PS50067"/>
    </source>
</evidence>
<dbReference type="InterPro" id="IPR036961">
    <property type="entry name" value="Kinesin_motor_dom_sf"/>
</dbReference>
<dbReference type="AlphaFoldDB" id="A0A139AFC6"/>
<dbReference type="PANTHER" id="PTHR24115">
    <property type="entry name" value="KINESIN-RELATED"/>
    <property type="match status" value="1"/>
</dbReference>
<dbReference type="EMBL" id="KQ965761">
    <property type="protein sequence ID" value="KXS15532.1"/>
    <property type="molecule type" value="Genomic_DNA"/>
</dbReference>
<gene>
    <name evidence="4" type="ORF">M427DRAFT_98725</name>
</gene>
<dbReference type="PROSITE" id="PS50067">
    <property type="entry name" value="KINESIN_MOTOR_2"/>
    <property type="match status" value="1"/>
</dbReference>
<proteinExistence type="inferred from homology"/>
<comment type="similarity">
    <text evidence="1">Belongs to the TRAFAC class myosin-kinesin ATPase superfamily. Kinesin family.</text>
</comment>
<dbReference type="SUPFAM" id="SSF52540">
    <property type="entry name" value="P-loop containing nucleoside triphosphate hydrolases"/>
    <property type="match status" value="1"/>
</dbReference>
<dbReference type="Proteomes" id="UP000070544">
    <property type="component" value="Unassembled WGS sequence"/>
</dbReference>
<dbReference type="InterPro" id="IPR027640">
    <property type="entry name" value="Kinesin-like_fam"/>
</dbReference>
<feature type="binding site" evidence="1">
    <location>
        <begin position="66"/>
        <end position="73"/>
    </location>
    <ligand>
        <name>ATP</name>
        <dbReference type="ChEBI" id="CHEBI:30616"/>
    </ligand>
</feature>
<organism evidence="4 5">
    <name type="scientific">Gonapodya prolifera (strain JEL478)</name>
    <name type="common">Monoblepharis prolifera</name>
    <dbReference type="NCBI Taxonomy" id="1344416"/>
    <lineage>
        <taxon>Eukaryota</taxon>
        <taxon>Fungi</taxon>
        <taxon>Fungi incertae sedis</taxon>
        <taxon>Chytridiomycota</taxon>
        <taxon>Chytridiomycota incertae sedis</taxon>
        <taxon>Monoblepharidomycetes</taxon>
        <taxon>Monoblepharidales</taxon>
        <taxon>Gonapodyaceae</taxon>
        <taxon>Gonapodya</taxon>
    </lineage>
</organism>